<evidence type="ECO:0000313" key="9">
    <source>
        <dbReference type="EMBL" id="GHD92897.1"/>
    </source>
</evidence>
<feature type="transmembrane region" description="Helical" evidence="8">
    <location>
        <begin position="135"/>
        <end position="158"/>
    </location>
</feature>
<evidence type="ECO:0000256" key="3">
    <source>
        <dbReference type="ARBA" id="ARBA00022448"/>
    </source>
</evidence>
<feature type="transmembrane region" description="Helical" evidence="8">
    <location>
        <begin position="77"/>
        <end position="97"/>
    </location>
</feature>
<comment type="subcellular location">
    <subcellularLocation>
        <location evidence="1 8">Cell membrane</location>
        <topology evidence="1 8">Multi-pass membrane protein</topology>
    </subcellularLocation>
</comment>
<evidence type="ECO:0000256" key="5">
    <source>
        <dbReference type="ARBA" id="ARBA00022692"/>
    </source>
</evidence>
<organism evidence="9 10">
    <name type="scientific">Streptomyces naganishii JCM 4654</name>
    <dbReference type="NCBI Taxonomy" id="1306179"/>
    <lineage>
        <taxon>Bacteria</taxon>
        <taxon>Bacillati</taxon>
        <taxon>Actinomycetota</taxon>
        <taxon>Actinomycetes</taxon>
        <taxon>Kitasatosporales</taxon>
        <taxon>Streptomycetaceae</taxon>
        <taxon>Streptomyces</taxon>
    </lineage>
</organism>
<sequence>MHPSDMTLVAITVLTFFVGGLVKGLTGLGLPPVVLGILTAAIGIQPAKALILVPTFLTNVVQASSGGHGREVVRITWPFLLTATAFTVSGAFTLGFFRADVMSALLGLGLTVYGVLGLFRFRVDISGRGWHHPVGVLFGATNGFLTGMTGSSAVPGVFYLQSVGLTRDQLVQAMGILFTFSTVGLTWSLQSQDLISGRLAVLSAASLVPAFCGMSVGNRIRRRISEEKFRRVLFVALVVLGLGVAVQSLRPW</sequence>
<reference evidence="9" key="1">
    <citation type="journal article" date="2014" name="Int. J. Syst. Evol. Microbiol.">
        <title>Complete genome sequence of Corynebacterium casei LMG S-19264T (=DSM 44701T), isolated from a smear-ripened cheese.</title>
        <authorList>
            <consortium name="US DOE Joint Genome Institute (JGI-PGF)"/>
            <person name="Walter F."/>
            <person name="Albersmeier A."/>
            <person name="Kalinowski J."/>
            <person name="Ruckert C."/>
        </authorList>
    </citation>
    <scope>NUCLEOTIDE SEQUENCE</scope>
    <source>
        <strain evidence="9">JCM 4654</strain>
    </source>
</reference>
<keyword evidence="10" id="KW-1185">Reference proteome</keyword>
<dbReference type="InterPro" id="IPR002781">
    <property type="entry name" value="TM_pro_TauE-like"/>
</dbReference>
<dbReference type="PANTHER" id="PTHR30269:SF32">
    <property type="entry name" value="MEMBRANE TRANSPORTER PROTEIN-RELATED"/>
    <property type="match status" value="1"/>
</dbReference>
<name>A0A919CYU1_9ACTN</name>
<feature type="transmembrane region" description="Helical" evidence="8">
    <location>
        <begin position="6"/>
        <end position="26"/>
    </location>
</feature>
<dbReference type="Pfam" id="PF01925">
    <property type="entry name" value="TauE"/>
    <property type="match status" value="1"/>
</dbReference>
<dbReference type="EMBL" id="BMVF01000013">
    <property type="protein sequence ID" value="GHD92897.1"/>
    <property type="molecule type" value="Genomic_DNA"/>
</dbReference>
<gene>
    <name evidence="9" type="ORF">GCM10010508_47550</name>
</gene>
<feature type="transmembrane region" description="Helical" evidence="8">
    <location>
        <begin position="104"/>
        <end position="123"/>
    </location>
</feature>
<reference evidence="9" key="2">
    <citation type="submission" date="2020-09" db="EMBL/GenBank/DDBJ databases">
        <authorList>
            <person name="Sun Q."/>
            <person name="Ohkuma M."/>
        </authorList>
    </citation>
    <scope>NUCLEOTIDE SEQUENCE</scope>
    <source>
        <strain evidence="9">JCM 4654</strain>
    </source>
</reference>
<dbReference type="PANTHER" id="PTHR30269">
    <property type="entry name" value="TRANSMEMBRANE PROTEIN YFCA"/>
    <property type="match status" value="1"/>
</dbReference>
<comment type="caution">
    <text evidence="9">The sequence shown here is derived from an EMBL/GenBank/DDBJ whole genome shotgun (WGS) entry which is preliminary data.</text>
</comment>
<keyword evidence="3" id="KW-0813">Transport</keyword>
<evidence type="ECO:0000256" key="4">
    <source>
        <dbReference type="ARBA" id="ARBA00022475"/>
    </source>
</evidence>
<keyword evidence="4 8" id="KW-1003">Cell membrane</keyword>
<evidence type="ECO:0000256" key="7">
    <source>
        <dbReference type="ARBA" id="ARBA00023136"/>
    </source>
</evidence>
<evidence type="ECO:0000256" key="8">
    <source>
        <dbReference type="RuleBase" id="RU363041"/>
    </source>
</evidence>
<evidence type="ECO:0000256" key="6">
    <source>
        <dbReference type="ARBA" id="ARBA00022989"/>
    </source>
</evidence>
<comment type="similarity">
    <text evidence="2 8">Belongs to the 4-toluene sulfonate uptake permease (TSUP) (TC 2.A.102) family.</text>
</comment>
<keyword evidence="5 8" id="KW-0812">Transmembrane</keyword>
<feature type="transmembrane region" description="Helical" evidence="8">
    <location>
        <begin position="170"/>
        <end position="189"/>
    </location>
</feature>
<proteinExistence type="inferred from homology"/>
<feature type="transmembrane region" description="Helical" evidence="8">
    <location>
        <begin position="195"/>
        <end position="217"/>
    </location>
</feature>
<evidence type="ECO:0000256" key="2">
    <source>
        <dbReference type="ARBA" id="ARBA00009142"/>
    </source>
</evidence>
<dbReference type="GO" id="GO:0005886">
    <property type="term" value="C:plasma membrane"/>
    <property type="evidence" value="ECO:0007669"/>
    <property type="project" value="UniProtKB-SubCell"/>
</dbReference>
<dbReference type="Proteomes" id="UP000608955">
    <property type="component" value="Unassembled WGS sequence"/>
</dbReference>
<evidence type="ECO:0000313" key="10">
    <source>
        <dbReference type="Proteomes" id="UP000608955"/>
    </source>
</evidence>
<accession>A0A919CYU1</accession>
<keyword evidence="6 8" id="KW-1133">Transmembrane helix</keyword>
<feature type="transmembrane region" description="Helical" evidence="8">
    <location>
        <begin position="229"/>
        <end position="249"/>
    </location>
</feature>
<keyword evidence="7 8" id="KW-0472">Membrane</keyword>
<dbReference type="InterPro" id="IPR052017">
    <property type="entry name" value="TSUP"/>
</dbReference>
<evidence type="ECO:0000256" key="1">
    <source>
        <dbReference type="ARBA" id="ARBA00004651"/>
    </source>
</evidence>
<protein>
    <recommendedName>
        <fullName evidence="8">Probable membrane transporter protein</fullName>
    </recommendedName>
</protein>
<dbReference type="AlphaFoldDB" id="A0A919CYU1"/>